<name>A0ABU9EDT5_9BACT</name>
<dbReference type="EC" id="3.1.1.103" evidence="2"/>
<feature type="domain" description="Beta-lactamase-related" evidence="1">
    <location>
        <begin position="56"/>
        <end position="369"/>
    </location>
</feature>
<accession>A0ABU9EDT5</accession>
<dbReference type="GO" id="GO:0016787">
    <property type="term" value="F:hydrolase activity"/>
    <property type="evidence" value="ECO:0007669"/>
    <property type="project" value="UniProtKB-KW"/>
</dbReference>
<dbReference type="InterPro" id="IPR001466">
    <property type="entry name" value="Beta-lactam-related"/>
</dbReference>
<dbReference type="Pfam" id="PF00144">
    <property type="entry name" value="Beta-lactamase"/>
    <property type="match status" value="1"/>
</dbReference>
<dbReference type="EMBL" id="JBBHLI010000017">
    <property type="protein sequence ID" value="MEK9502907.1"/>
    <property type="molecule type" value="Genomic_DNA"/>
</dbReference>
<dbReference type="PANTHER" id="PTHR46520">
    <property type="entry name" value="SERINE BETA-LACTAMASE-LIKE PROTEIN LACTB, MITOCHONDRIAL"/>
    <property type="match status" value="1"/>
</dbReference>
<dbReference type="InterPro" id="IPR012338">
    <property type="entry name" value="Beta-lactam/transpept-like"/>
</dbReference>
<sequence length="385" mass="41290">MHAALRPLRPLRTGFIAAVALVAPLVFGTGQAQGQALPLAEIHAADDWSQAIAEARAAVRRVMIENNVPGASIAVGVGDALVWSEGFGWADIEQGTPVTPLSRFRIGSVSKTVTSTAIGLLMERGQLDLDAEVQEYVPDFPRKRWPITVRQVAGHIAGIRHYRGRENFSMVRYPDVTSGLEIFAADSLLFEPGTDYSYSSYGWNLISAVIEGASGTDFLDFMRDEVFEPLGMRSTVPEHTDSIIPHRVGYYENGIGGAVVNAPYVDNSYKWAGGGFVGTPEDLIRFGRAHMGPGILQQATLDELMAPMTLADGESTGYGVGWRSYPQDDGDMAVGHSGGSVGGTTLFLIVPEHDMVVAGVINVSGPAGEIVQSVARIFEQAVRGR</sequence>
<comment type="caution">
    <text evidence="2">The sequence shown here is derived from an EMBL/GenBank/DDBJ whole genome shotgun (WGS) entry which is preliminary data.</text>
</comment>
<dbReference type="RefSeq" id="WP_405277606.1">
    <property type="nucleotide sequence ID" value="NZ_JBBHLI010000017.1"/>
</dbReference>
<dbReference type="Proteomes" id="UP001484239">
    <property type="component" value="Unassembled WGS sequence"/>
</dbReference>
<dbReference type="Gene3D" id="3.40.710.10">
    <property type="entry name" value="DD-peptidase/beta-lactamase superfamily"/>
    <property type="match status" value="1"/>
</dbReference>
<gene>
    <name evidence="2" type="ORF">WI372_18065</name>
</gene>
<evidence type="ECO:0000313" key="3">
    <source>
        <dbReference type="Proteomes" id="UP001484239"/>
    </source>
</evidence>
<evidence type="ECO:0000313" key="2">
    <source>
        <dbReference type="EMBL" id="MEK9502907.1"/>
    </source>
</evidence>
<evidence type="ECO:0000259" key="1">
    <source>
        <dbReference type="Pfam" id="PF00144"/>
    </source>
</evidence>
<keyword evidence="3" id="KW-1185">Reference proteome</keyword>
<organism evidence="2 3">
    <name type="scientific">Gaopeijia maritima</name>
    <dbReference type="NCBI Taxonomy" id="3119007"/>
    <lineage>
        <taxon>Bacteria</taxon>
        <taxon>Pseudomonadati</taxon>
        <taxon>Gemmatimonadota</taxon>
        <taxon>Longimicrobiia</taxon>
        <taxon>Gaopeijiales</taxon>
        <taxon>Gaopeijiaceae</taxon>
        <taxon>Gaopeijia</taxon>
    </lineage>
</organism>
<reference evidence="2 3" key="1">
    <citation type="submission" date="2024-02" db="EMBL/GenBank/DDBJ databases">
        <title>A novel Gemmatimonadota bacterium.</title>
        <authorList>
            <person name="Du Z.-J."/>
            <person name="Ye Y.-Q."/>
        </authorList>
    </citation>
    <scope>NUCLEOTIDE SEQUENCE [LARGE SCALE GENOMIC DNA]</scope>
    <source>
        <strain evidence="2 3">DH-20</strain>
    </source>
</reference>
<dbReference type="SUPFAM" id="SSF56601">
    <property type="entry name" value="beta-lactamase/transpeptidase-like"/>
    <property type="match status" value="1"/>
</dbReference>
<proteinExistence type="predicted"/>
<keyword evidence="2" id="KW-0378">Hydrolase</keyword>
<dbReference type="InterPro" id="IPR052794">
    <property type="entry name" value="Mito_Ser_Protease_LACTB"/>
</dbReference>
<dbReference type="PANTHER" id="PTHR46520:SF1">
    <property type="entry name" value="SERINE BETA-LACTAMASE-LIKE PROTEIN LACTB, MITOCHONDRIAL"/>
    <property type="match status" value="1"/>
</dbReference>
<protein>
    <submittedName>
        <fullName evidence="2">Serine hydrolase domain-containing protein</fullName>
        <ecNumber evidence="2">3.1.1.103</ecNumber>
    </submittedName>
</protein>